<dbReference type="EC" id="2.1.1.176" evidence="3"/>
<dbReference type="InterPro" id="IPR001678">
    <property type="entry name" value="MeTrfase_RsmB-F_NOP2_dom"/>
</dbReference>
<feature type="domain" description="SAM-dependent MTase RsmB/NOP-type" evidence="14">
    <location>
        <begin position="161"/>
        <end position="431"/>
    </location>
</feature>
<dbReference type="Gene3D" id="3.30.70.1170">
    <property type="entry name" value="Sun protein, domain 3"/>
    <property type="match status" value="1"/>
</dbReference>
<dbReference type="CDD" id="cd02440">
    <property type="entry name" value="AdoMet_MTases"/>
    <property type="match status" value="1"/>
</dbReference>
<organism evidence="15 16">
    <name type="scientific">Coralloluteibacterium thermophilum</name>
    <dbReference type="NCBI Taxonomy" id="2707049"/>
    <lineage>
        <taxon>Bacteria</taxon>
        <taxon>Pseudomonadati</taxon>
        <taxon>Pseudomonadota</taxon>
        <taxon>Gammaproteobacteria</taxon>
        <taxon>Lysobacterales</taxon>
        <taxon>Lysobacteraceae</taxon>
        <taxon>Coralloluteibacterium</taxon>
    </lineage>
</organism>
<evidence type="ECO:0000256" key="1">
    <source>
        <dbReference type="ARBA" id="ARBA00002724"/>
    </source>
</evidence>
<keyword evidence="6 13" id="KW-0489">Methyltransferase</keyword>
<dbReference type="Pfam" id="PF01029">
    <property type="entry name" value="NusB"/>
    <property type="match status" value="1"/>
</dbReference>
<gene>
    <name evidence="15" type="primary">rsmB</name>
    <name evidence="15" type="ORF">ACFO3Q_00145</name>
</gene>
<evidence type="ECO:0000256" key="13">
    <source>
        <dbReference type="PROSITE-ProRule" id="PRU01023"/>
    </source>
</evidence>
<dbReference type="InterPro" id="IPR035926">
    <property type="entry name" value="NusB-like_sf"/>
</dbReference>
<feature type="binding site" evidence="13">
    <location>
        <position position="301"/>
    </location>
    <ligand>
        <name>S-adenosyl-L-methionine</name>
        <dbReference type="ChEBI" id="CHEBI:59789"/>
    </ligand>
</feature>
<evidence type="ECO:0000256" key="5">
    <source>
        <dbReference type="ARBA" id="ARBA00022552"/>
    </source>
</evidence>
<evidence type="ECO:0000256" key="7">
    <source>
        <dbReference type="ARBA" id="ARBA00022679"/>
    </source>
</evidence>
<comment type="subcellular location">
    <subcellularLocation>
        <location evidence="2">Cytoplasm</location>
    </subcellularLocation>
</comment>
<evidence type="ECO:0000256" key="12">
    <source>
        <dbReference type="ARBA" id="ARBA00047283"/>
    </source>
</evidence>
<dbReference type="Pfam" id="PF22458">
    <property type="entry name" value="RsmF-B_ferredox"/>
    <property type="match status" value="1"/>
</dbReference>
<evidence type="ECO:0000256" key="9">
    <source>
        <dbReference type="ARBA" id="ARBA00022884"/>
    </source>
</evidence>
<proteinExistence type="inferred from homology"/>
<dbReference type="PRINTS" id="PR02008">
    <property type="entry name" value="RCMTFAMILY"/>
</dbReference>
<evidence type="ECO:0000256" key="8">
    <source>
        <dbReference type="ARBA" id="ARBA00022691"/>
    </source>
</evidence>
<keyword evidence="8 13" id="KW-0949">S-adenosyl-L-methionine</keyword>
<keyword evidence="9 13" id="KW-0694">RNA-binding</keyword>
<comment type="catalytic activity">
    <reaction evidence="12">
        <text>cytidine(967) in 16S rRNA + S-adenosyl-L-methionine = 5-methylcytidine(967) in 16S rRNA + S-adenosyl-L-homocysteine + H(+)</text>
        <dbReference type="Rhea" id="RHEA:42748"/>
        <dbReference type="Rhea" id="RHEA-COMP:10219"/>
        <dbReference type="Rhea" id="RHEA-COMP:10220"/>
        <dbReference type="ChEBI" id="CHEBI:15378"/>
        <dbReference type="ChEBI" id="CHEBI:57856"/>
        <dbReference type="ChEBI" id="CHEBI:59789"/>
        <dbReference type="ChEBI" id="CHEBI:74483"/>
        <dbReference type="ChEBI" id="CHEBI:82748"/>
        <dbReference type="EC" id="2.1.1.176"/>
    </reaction>
</comment>
<comment type="function">
    <text evidence="1">Specifically methylates the cytosine at position 967 (m5C967) of 16S rRNA.</text>
</comment>
<dbReference type="PROSITE" id="PS51686">
    <property type="entry name" value="SAM_MT_RSMB_NOP"/>
    <property type="match status" value="1"/>
</dbReference>
<dbReference type="RefSeq" id="WP_377002472.1">
    <property type="nucleotide sequence ID" value="NZ_JBHSGG010000001.1"/>
</dbReference>
<name>A0ABV9NE53_9GAMM</name>
<evidence type="ECO:0000256" key="2">
    <source>
        <dbReference type="ARBA" id="ARBA00004496"/>
    </source>
</evidence>
<keyword evidence="5" id="KW-0698">rRNA processing</keyword>
<dbReference type="InterPro" id="IPR004573">
    <property type="entry name" value="rRNA_ssu_MeTfrase_B"/>
</dbReference>
<comment type="caution">
    <text evidence="15">The sequence shown here is derived from an EMBL/GenBank/DDBJ whole genome shotgun (WGS) entry which is preliminary data.</text>
</comment>
<dbReference type="SUPFAM" id="SSF53335">
    <property type="entry name" value="S-adenosyl-L-methionine-dependent methyltransferases"/>
    <property type="match status" value="1"/>
</dbReference>
<dbReference type="Pfam" id="PF01189">
    <property type="entry name" value="Methyltr_RsmB-F"/>
    <property type="match status" value="1"/>
</dbReference>
<comment type="similarity">
    <text evidence="13">Belongs to the class I-like SAM-binding methyltransferase superfamily. RsmB/NOP family.</text>
</comment>
<dbReference type="EMBL" id="JBHSGG010000001">
    <property type="protein sequence ID" value="MFC4726586.1"/>
    <property type="molecule type" value="Genomic_DNA"/>
</dbReference>
<evidence type="ECO:0000313" key="15">
    <source>
        <dbReference type="EMBL" id="MFC4726586.1"/>
    </source>
</evidence>
<keyword evidence="7 13" id="KW-0808">Transferase</keyword>
<protein>
    <recommendedName>
        <fullName evidence="3">16S rRNA (cytosine(967)-C(5))-methyltransferase</fullName>
        <ecNumber evidence="3">2.1.1.176</ecNumber>
    </recommendedName>
    <alternativeName>
        <fullName evidence="10">16S rRNA m5C967 methyltransferase</fullName>
    </alternativeName>
    <alternativeName>
        <fullName evidence="11">rRNA (cytosine-C(5)-)-methyltransferase RsmB</fullName>
    </alternativeName>
</protein>
<dbReference type="PANTHER" id="PTHR22807:SF61">
    <property type="entry name" value="NOL1_NOP2_SUN FAMILY PROTEIN _ ANTITERMINATION NUSB DOMAIN-CONTAINING PROTEIN"/>
    <property type="match status" value="1"/>
</dbReference>
<dbReference type="NCBIfam" id="TIGR00563">
    <property type="entry name" value="rsmB"/>
    <property type="match status" value="1"/>
</dbReference>
<sequence length="434" mass="46762">MKPGVAARALAARILAAVLDGRSLKAELAARLGTLPDPRDRAFVEALCFEALRRRRRYDFALSRWMARPLARSDAEVHALLLVGLTQLDALQLAAHGAIGATAEAARALDRPRHVGLVNALLRRATREPLPHNDDPAVASSHPDWLVAALRADWPEDWRAILDANLQPAPAWLRVNTRVQSRTAYVGRLAEAGIEHALPEAPAEAVVLAGSIAPQRLPGWEAGAVSLQDGAAQLVADALAPRAGERVLDACAAPGGKAAHLLERADIALTALDVDPQRLLRIGETLERLGLAGRADLRAADAAEPATWWDGVPFDVVLLDAPCSGTGVVRRQPDILAHRRQGDIEALAGAQARLLDALWPTLRPGGRLLYSTCSILRRENARQVEAFLGRTPDARALPLDDRFGRIDGRGRQRLPGVDGMDGFFYALLEKGGRE</sequence>
<dbReference type="InterPro" id="IPR029063">
    <property type="entry name" value="SAM-dependent_MTases_sf"/>
</dbReference>
<dbReference type="Gene3D" id="1.10.940.10">
    <property type="entry name" value="NusB-like"/>
    <property type="match status" value="1"/>
</dbReference>
<dbReference type="SUPFAM" id="SSF48013">
    <property type="entry name" value="NusB-like"/>
    <property type="match status" value="1"/>
</dbReference>
<feature type="binding site" evidence="13">
    <location>
        <position position="320"/>
    </location>
    <ligand>
        <name>S-adenosyl-L-methionine</name>
        <dbReference type="ChEBI" id="CHEBI:59789"/>
    </ligand>
</feature>
<dbReference type="Proteomes" id="UP001595892">
    <property type="component" value="Unassembled WGS sequence"/>
</dbReference>
<feature type="binding site" evidence="13">
    <location>
        <position position="273"/>
    </location>
    <ligand>
        <name>S-adenosyl-L-methionine</name>
        <dbReference type="ChEBI" id="CHEBI:59789"/>
    </ligand>
</feature>
<evidence type="ECO:0000256" key="10">
    <source>
        <dbReference type="ARBA" id="ARBA00030399"/>
    </source>
</evidence>
<dbReference type="InterPro" id="IPR054728">
    <property type="entry name" value="RsmB-like_ferredoxin"/>
</dbReference>
<evidence type="ECO:0000256" key="4">
    <source>
        <dbReference type="ARBA" id="ARBA00022490"/>
    </source>
</evidence>
<feature type="active site" description="Nucleophile" evidence="13">
    <location>
        <position position="373"/>
    </location>
</feature>
<keyword evidence="4" id="KW-0963">Cytoplasm</keyword>
<evidence type="ECO:0000313" key="16">
    <source>
        <dbReference type="Proteomes" id="UP001595892"/>
    </source>
</evidence>
<keyword evidence="16" id="KW-1185">Reference proteome</keyword>
<evidence type="ECO:0000256" key="3">
    <source>
        <dbReference type="ARBA" id="ARBA00012140"/>
    </source>
</evidence>
<evidence type="ECO:0000256" key="11">
    <source>
        <dbReference type="ARBA" id="ARBA00031088"/>
    </source>
</evidence>
<dbReference type="GO" id="GO:0032259">
    <property type="term" value="P:methylation"/>
    <property type="evidence" value="ECO:0007669"/>
    <property type="project" value="UniProtKB-KW"/>
</dbReference>
<evidence type="ECO:0000259" key="14">
    <source>
        <dbReference type="PROSITE" id="PS51686"/>
    </source>
</evidence>
<dbReference type="InterPro" id="IPR023267">
    <property type="entry name" value="RCMT"/>
</dbReference>
<dbReference type="Gene3D" id="3.40.50.150">
    <property type="entry name" value="Vaccinia Virus protein VP39"/>
    <property type="match status" value="1"/>
</dbReference>
<accession>A0ABV9NE53</accession>
<dbReference type="Gene3D" id="1.10.287.730">
    <property type="entry name" value="Helix hairpin bin"/>
    <property type="match status" value="1"/>
</dbReference>
<evidence type="ECO:0000256" key="6">
    <source>
        <dbReference type="ARBA" id="ARBA00022603"/>
    </source>
</evidence>
<dbReference type="InterPro" id="IPR006027">
    <property type="entry name" value="NusB_RsmB_TIM44"/>
</dbReference>
<feature type="binding site" evidence="13">
    <location>
        <begin position="251"/>
        <end position="257"/>
    </location>
    <ligand>
        <name>S-adenosyl-L-methionine</name>
        <dbReference type="ChEBI" id="CHEBI:59789"/>
    </ligand>
</feature>
<dbReference type="PANTHER" id="PTHR22807">
    <property type="entry name" value="NOP2 YEAST -RELATED NOL1/NOP2/FMU SUN DOMAIN-CONTAINING"/>
    <property type="match status" value="1"/>
</dbReference>
<dbReference type="NCBIfam" id="NF008149">
    <property type="entry name" value="PRK10901.1"/>
    <property type="match status" value="1"/>
</dbReference>
<dbReference type="GO" id="GO:0008168">
    <property type="term" value="F:methyltransferase activity"/>
    <property type="evidence" value="ECO:0007669"/>
    <property type="project" value="UniProtKB-KW"/>
</dbReference>
<reference evidence="16" key="1">
    <citation type="journal article" date="2019" name="Int. J. Syst. Evol. Microbiol.">
        <title>The Global Catalogue of Microorganisms (GCM) 10K type strain sequencing project: providing services to taxonomists for standard genome sequencing and annotation.</title>
        <authorList>
            <consortium name="The Broad Institute Genomics Platform"/>
            <consortium name="The Broad Institute Genome Sequencing Center for Infectious Disease"/>
            <person name="Wu L."/>
            <person name="Ma J."/>
        </authorList>
    </citation>
    <scope>NUCLEOTIDE SEQUENCE [LARGE SCALE GENOMIC DNA]</scope>
    <source>
        <strain evidence="16">CGMCC 1.13574</strain>
    </source>
</reference>
<dbReference type="InterPro" id="IPR049560">
    <property type="entry name" value="MeTrfase_RsmB-F_NOP2_cat"/>
</dbReference>